<proteinExistence type="inferred from homology"/>
<dbReference type="InterPro" id="IPR043198">
    <property type="entry name" value="Cyclin/Ssn8"/>
</dbReference>
<dbReference type="SUPFAM" id="SSF47954">
    <property type="entry name" value="Cyclin-like"/>
    <property type="match status" value="2"/>
</dbReference>
<dbReference type="OrthoDB" id="25002at2759"/>
<dbReference type="GO" id="GO:0006357">
    <property type="term" value="P:regulation of transcription by RNA polymerase II"/>
    <property type="evidence" value="ECO:0007669"/>
    <property type="project" value="InterPro"/>
</dbReference>
<dbReference type="EMBL" id="CAJNOI010000015">
    <property type="protein sequence ID" value="CAF0810138.1"/>
    <property type="molecule type" value="Genomic_DNA"/>
</dbReference>
<dbReference type="Pfam" id="PF21797">
    <property type="entry name" value="CycT2-like_C"/>
    <property type="match status" value="1"/>
</dbReference>
<dbReference type="InterPro" id="IPR036915">
    <property type="entry name" value="Cyclin-like_sf"/>
</dbReference>
<dbReference type="AlphaFoldDB" id="A0A813TFG5"/>
<evidence type="ECO:0000256" key="3">
    <source>
        <dbReference type="SAM" id="MobiDB-lite"/>
    </source>
</evidence>
<keyword evidence="1 2" id="KW-0195">Cyclin</keyword>
<dbReference type="Proteomes" id="UP000663877">
    <property type="component" value="Unassembled WGS sequence"/>
</dbReference>
<gene>
    <name evidence="5" type="ORF">BJG266_LOCUS5688</name>
    <name evidence="6" type="ORF">QVE165_LOCUS11035</name>
</gene>
<evidence type="ECO:0000256" key="2">
    <source>
        <dbReference type="RuleBase" id="RU000383"/>
    </source>
</evidence>
<evidence type="ECO:0000259" key="4">
    <source>
        <dbReference type="SMART" id="SM00385"/>
    </source>
</evidence>
<feature type="compositionally biased region" description="Low complexity" evidence="3">
    <location>
        <begin position="302"/>
        <end position="318"/>
    </location>
</feature>
<organism evidence="5 8">
    <name type="scientific">Adineta steineri</name>
    <dbReference type="NCBI Taxonomy" id="433720"/>
    <lineage>
        <taxon>Eukaryota</taxon>
        <taxon>Metazoa</taxon>
        <taxon>Spiralia</taxon>
        <taxon>Gnathifera</taxon>
        <taxon>Rotifera</taxon>
        <taxon>Eurotatoria</taxon>
        <taxon>Bdelloidea</taxon>
        <taxon>Adinetida</taxon>
        <taxon>Adinetidae</taxon>
        <taxon>Adineta</taxon>
    </lineage>
</organism>
<dbReference type="Pfam" id="PF00134">
    <property type="entry name" value="Cyclin_N"/>
    <property type="match status" value="1"/>
</dbReference>
<comment type="caution">
    <text evidence="5">The sequence shown here is derived from an EMBL/GenBank/DDBJ whole genome shotgun (WGS) entry which is preliminary data.</text>
</comment>
<feature type="domain" description="Cyclin-like" evidence="4">
    <location>
        <begin position="29"/>
        <end position="127"/>
    </location>
</feature>
<evidence type="ECO:0000313" key="5">
    <source>
        <dbReference type="EMBL" id="CAF0810138.1"/>
    </source>
</evidence>
<protein>
    <recommendedName>
        <fullName evidence="4">Cyclin-like domain-containing protein</fullName>
    </recommendedName>
</protein>
<feature type="region of interest" description="Disordered" evidence="3">
    <location>
        <begin position="345"/>
        <end position="379"/>
    </location>
</feature>
<evidence type="ECO:0000256" key="1">
    <source>
        <dbReference type="ARBA" id="ARBA00023127"/>
    </source>
</evidence>
<evidence type="ECO:0000313" key="6">
    <source>
        <dbReference type="EMBL" id="CAF0929799.1"/>
    </source>
</evidence>
<dbReference type="Proteomes" id="UP000663832">
    <property type="component" value="Unassembled WGS sequence"/>
</dbReference>
<dbReference type="Gene3D" id="1.10.472.10">
    <property type="entry name" value="Cyclin-like"/>
    <property type="match status" value="2"/>
</dbReference>
<feature type="region of interest" description="Disordered" evidence="3">
    <location>
        <begin position="283"/>
        <end position="318"/>
    </location>
</feature>
<sequence length="379" mass="43552">MSLAVRPPHWLYPDYNVLLNLKERRELAKTIFDVGISLKLPILCIWTAIVYIQRFLVKHSPTQDLHKWVCQAALLLACKKAKVKNCPLKRIYEKTNAILNTTTSALSKEVISFHRRKILQHELILLSTLEFVCDIQHPHTYIAEVIKKRGGSKELENMTYKVAMESILLAPFCIKYSPELIACFCIQMAAEILNSDPGKKYTIDESWFQVGDKSYTMNQIKNLKDEFYTIWKDYPNEYKYTIFKEQHSLWKLIDKLPSVVNETEEKTQPPHVNLEQKFVPLSSTSRYNSSDNEPLFSETLTPDLNSLPSSQSSNDSHQQIGCQIPITTQTSQVVKTNLNITTTSQHVNPYSGTKHGLDSSDDDNEVNKRLCTFPTHEPK</sequence>
<dbReference type="SMART" id="SM00385">
    <property type="entry name" value="CYCLIN"/>
    <property type="match status" value="1"/>
</dbReference>
<keyword evidence="7" id="KW-1185">Reference proteome</keyword>
<dbReference type="GO" id="GO:0016538">
    <property type="term" value="F:cyclin-dependent protein serine/threonine kinase regulator activity"/>
    <property type="evidence" value="ECO:0007669"/>
    <property type="project" value="InterPro"/>
</dbReference>
<dbReference type="PANTHER" id="PTHR10026">
    <property type="entry name" value="CYCLIN"/>
    <property type="match status" value="1"/>
</dbReference>
<reference evidence="5" key="1">
    <citation type="submission" date="2021-02" db="EMBL/GenBank/DDBJ databases">
        <authorList>
            <person name="Nowell W R."/>
        </authorList>
    </citation>
    <scope>NUCLEOTIDE SEQUENCE</scope>
</reference>
<comment type="similarity">
    <text evidence="2">Belongs to the cyclin family.</text>
</comment>
<dbReference type="InterPro" id="IPR013763">
    <property type="entry name" value="Cyclin-like_dom"/>
</dbReference>
<dbReference type="EMBL" id="CAJNOM010000052">
    <property type="protein sequence ID" value="CAF0929799.1"/>
    <property type="molecule type" value="Genomic_DNA"/>
</dbReference>
<evidence type="ECO:0000313" key="7">
    <source>
        <dbReference type="Proteomes" id="UP000663832"/>
    </source>
</evidence>
<evidence type="ECO:0000313" key="8">
    <source>
        <dbReference type="Proteomes" id="UP000663877"/>
    </source>
</evidence>
<feature type="compositionally biased region" description="Polar residues" evidence="3">
    <location>
        <begin position="283"/>
        <end position="292"/>
    </location>
</feature>
<name>A0A813TFG5_9BILA</name>
<accession>A0A813TFG5</accession>
<dbReference type="InterPro" id="IPR006671">
    <property type="entry name" value="Cyclin_N"/>
</dbReference>